<evidence type="ECO:0000256" key="1">
    <source>
        <dbReference type="ARBA" id="ARBA00001974"/>
    </source>
</evidence>
<sequence>MPVPNVRRPALLDPIDEREWPEETTVVIVGGGPVGLSAAIQLAQRGIDVLLLERRDFEARFPRAHLLNVRTMEVFHAMGVADDIYAGGPQDERWHKVVWFTSVDGPTQADGVRIGGVPAWGGGADAKRYAQASPRRFANLPQLRLDPLLYAHARAACPGRIRSDVEVVGIAHDDAGVVVTAIERESGRQHRIRAEYAIVADGGRSSEELLGVTMEGPRNMREVVNYHVRTDLSMWAEPDALLGFFFHPYGGLRRMGTIQALGPNSYDRDSEEWLVAVSGWMLEGGETGALPAIRRMLGLPADHPIELVTESRWVYNAIVADSWRFGRVFIAGDAAHRHPPTGGLGLNSGVQDVENLVWKLAAVLNGDAEDGLLDSYELERRPTTAFYTAHSLENATRHAPIGEALGLGPDEAESRRSIATFLSDTPEGEEVRRRVAAAVQENAHDYSQLNVEAGFFYRAGALVPDGSPEPADAESPIAFHPTTRPGSHLPHLWLAHTEGASSSEPRSTRDLVRPTGLTLFVGASAAPSWAEAARMPAGMLPVAVVVIDDADAGWSGLSEVDADGAVLVRPDAKVAWRAMTLPANPAAALREAVATIGAGGLRPDGDPAEPSFERIRRAAAVLAE</sequence>
<name>A0A975INN2_9MICO</name>
<evidence type="ECO:0000313" key="6">
    <source>
        <dbReference type="Proteomes" id="UP000671914"/>
    </source>
</evidence>
<comment type="cofactor">
    <cofactor evidence="1">
        <name>FAD</name>
        <dbReference type="ChEBI" id="CHEBI:57692"/>
    </cofactor>
</comment>
<evidence type="ECO:0000259" key="4">
    <source>
        <dbReference type="Pfam" id="PF01494"/>
    </source>
</evidence>
<dbReference type="Gene3D" id="3.50.50.60">
    <property type="entry name" value="FAD/NAD(P)-binding domain"/>
    <property type="match status" value="1"/>
</dbReference>
<dbReference type="PRINTS" id="PR00420">
    <property type="entry name" value="RNGMNOXGNASE"/>
</dbReference>
<dbReference type="InterPro" id="IPR050641">
    <property type="entry name" value="RIFMO-like"/>
</dbReference>
<dbReference type="AlphaFoldDB" id="A0A975INN2"/>
<accession>A0A975INN2</accession>
<evidence type="ECO:0000256" key="3">
    <source>
        <dbReference type="ARBA" id="ARBA00022827"/>
    </source>
</evidence>
<keyword evidence="6" id="KW-1185">Reference proteome</keyword>
<gene>
    <name evidence="5" type="ORF">G127AT_14245</name>
</gene>
<reference evidence="5" key="1">
    <citation type="submission" date="2021-03" db="EMBL/GenBank/DDBJ databases">
        <title>Agromyces archimandritus sp. nov., isolated from the cockroach Archimandrita tessellata.</title>
        <authorList>
            <person name="Guzman J."/>
            <person name="Ortuzar M."/>
            <person name="Poehlein A."/>
            <person name="Daniel R."/>
            <person name="Trujillo M."/>
            <person name="Vilcinskas A."/>
        </authorList>
    </citation>
    <scope>NUCLEOTIDE SEQUENCE</scope>
    <source>
        <strain evidence="5">G127AT</strain>
    </source>
</reference>
<dbReference type="GO" id="GO:0071949">
    <property type="term" value="F:FAD binding"/>
    <property type="evidence" value="ECO:0007669"/>
    <property type="project" value="InterPro"/>
</dbReference>
<dbReference type="GO" id="GO:0016709">
    <property type="term" value="F:oxidoreductase activity, acting on paired donors, with incorporation or reduction of molecular oxygen, NAD(P)H as one donor, and incorporation of one atom of oxygen"/>
    <property type="evidence" value="ECO:0007669"/>
    <property type="project" value="UniProtKB-ARBA"/>
</dbReference>
<proteinExistence type="predicted"/>
<evidence type="ECO:0000256" key="2">
    <source>
        <dbReference type="ARBA" id="ARBA00022630"/>
    </source>
</evidence>
<keyword evidence="2" id="KW-0285">Flavoprotein</keyword>
<protein>
    <submittedName>
        <fullName evidence="5">FAD-dependent oxidoreductase</fullName>
    </submittedName>
</protein>
<dbReference type="PANTHER" id="PTHR43004">
    <property type="entry name" value="TRK SYSTEM POTASSIUM UPTAKE PROTEIN"/>
    <property type="match status" value="1"/>
</dbReference>
<keyword evidence="3" id="KW-0274">FAD</keyword>
<dbReference type="EMBL" id="CP071696">
    <property type="protein sequence ID" value="QTX04414.1"/>
    <property type="molecule type" value="Genomic_DNA"/>
</dbReference>
<dbReference type="Proteomes" id="UP000671914">
    <property type="component" value="Chromosome"/>
</dbReference>
<dbReference type="Pfam" id="PF01494">
    <property type="entry name" value="FAD_binding_3"/>
    <property type="match status" value="1"/>
</dbReference>
<dbReference type="InterPro" id="IPR002938">
    <property type="entry name" value="FAD-bd"/>
</dbReference>
<dbReference type="SUPFAM" id="SSF51905">
    <property type="entry name" value="FAD/NAD(P)-binding domain"/>
    <property type="match status" value="1"/>
</dbReference>
<evidence type="ECO:0000313" key="5">
    <source>
        <dbReference type="EMBL" id="QTX04414.1"/>
    </source>
</evidence>
<dbReference type="Pfam" id="PF21274">
    <property type="entry name" value="Rng_hyd_C"/>
    <property type="match status" value="1"/>
</dbReference>
<dbReference type="Gene3D" id="3.30.9.10">
    <property type="entry name" value="D-Amino Acid Oxidase, subunit A, domain 2"/>
    <property type="match status" value="1"/>
</dbReference>
<dbReference type="PANTHER" id="PTHR43004:SF19">
    <property type="entry name" value="BINDING MONOOXYGENASE, PUTATIVE (JCVI)-RELATED"/>
    <property type="match status" value="1"/>
</dbReference>
<feature type="domain" description="FAD-binding" evidence="4">
    <location>
        <begin position="23"/>
        <end position="384"/>
    </location>
</feature>
<dbReference type="Gene3D" id="3.40.30.120">
    <property type="match status" value="1"/>
</dbReference>
<dbReference type="KEGG" id="aarc:G127AT_14245"/>
<dbReference type="InterPro" id="IPR036188">
    <property type="entry name" value="FAD/NAD-bd_sf"/>
</dbReference>
<organism evidence="5 6">
    <name type="scientific">Agromyces archimandritae</name>
    <dbReference type="NCBI Taxonomy" id="2781962"/>
    <lineage>
        <taxon>Bacteria</taxon>
        <taxon>Bacillati</taxon>
        <taxon>Actinomycetota</taxon>
        <taxon>Actinomycetes</taxon>
        <taxon>Micrococcales</taxon>
        <taxon>Microbacteriaceae</taxon>
        <taxon>Agromyces</taxon>
    </lineage>
</organism>